<feature type="domain" description="EAL" evidence="1">
    <location>
        <begin position="19"/>
        <end position="272"/>
    </location>
</feature>
<dbReference type="Gene3D" id="3.10.580.10">
    <property type="entry name" value="CBS-domain"/>
    <property type="match status" value="1"/>
</dbReference>
<evidence type="ECO:0000259" key="3">
    <source>
        <dbReference type="PROSITE" id="PS51371"/>
    </source>
</evidence>
<dbReference type="InterPro" id="IPR029787">
    <property type="entry name" value="Nucleotide_cyclase"/>
</dbReference>
<organism evidence="4">
    <name type="scientific">plant metagenome</name>
    <dbReference type="NCBI Taxonomy" id="1297885"/>
    <lineage>
        <taxon>unclassified sequences</taxon>
        <taxon>metagenomes</taxon>
        <taxon>organismal metagenomes</taxon>
    </lineage>
</organism>
<evidence type="ECO:0000259" key="2">
    <source>
        <dbReference type="PROSITE" id="PS50887"/>
    </source>
</evidence>
<sequence length="610" mass="67506">MSASALSLAASPAAPSEADGYATMTLDTVIRQRLLLPHFQPVIDLVQGAIYGHESLIRGPEHTLLYSPDALFHEARRLNINAKLELISAQAGARHFCEQKSPGYLFLNMSASALMQHWDQHGEQFPLTLLGDSGLAPSRVIIELTEHDPVACRIQVLSEVFAAMRVHGMRIALDDYGVGHSSLQLWAETRPDLVKIDRYFFNGINRDEGKQKLVRAVLAAAQSLGTPLLAEGIETEDDLAVARDLGIRYAQGWYLGRPAAAVTPSLPAKVSACLASRALQTHSGRGQGGTAASLRVEAPTVLVGSHTNDEVHRLFLEHKELHAVAVVDDEDRPVGIINRRDFSERYAQRYTRELFGRDLCSRFMNPDPVLVDLHASIDQLSRVLISDDQRYLIDGFIITRDGRYDGLGTGEALVRSVTEMRIEAARYANPLTSLPGNIPISQHIGGLLEQSADFVTCYGDLNNFKPFNDVYGYWRGDDMILLCADILKHHCDPQRDFVGHVGGDDFVVLLRSPDWLERVRRAIDEFNTRAMSLYDEQGRARGGIEAEDRYGVPRFFPFVTLSVGALMVNPALCGRIRPEDIASAAAQVKHKVKHGSLSLVTERYNDIVGR</sequence>
<dbReference type="PROSITE" id="PS50883">
    <property type="entry name" value="EAL"/>
    <property type="match status" value="1"/>
</dbReference>
<dbReference type="PANTHER" id="PTHR33121:SF76">
    <property type="entry name" value="SIGNALING PROTEIN"/>
    <property type="match status" value="1"/>
</dbReference>
<dbReference type="CDD" id="cd04598">
    <property type="entry name" value="CBS_pair_GGDEF_EAL"/>
    <property type="match status" value="1"/>
</dbReference>
<dbReference type="Pfam" id="PF00571">
    <property type="entry name" value="CBS"/>
    <property type="match status" value="1"/>
</dbReference>
<dbReference type="PANTHER" id="PTHR33121">
    <property type="entry name" value="CYCLIC DI-GMP PHOSPHODIESTERASE PDEF"/>
    <property type="match status" value="1"/>
</dbReference>
<protein>
    <submittedName>
        <fullName evidence="4">Diguanylate cyclase/phosphodiesterase domain 2 (EAL)</fullName>
    </submittedName>
</protein>
<evidence type="ECO:0000259" key="1">
    <source>
        <dbReference type="PROSITE" id="PS50883"/>
    </source>
</evidence>
<gene>
    <name evidence="4" type="ORF">AMP9_2150</name>
</gene>
<dbReference type="Pfam" id="PF00990">
    <property type="entry name" value="GGDEF"/>
    <property type="match status" value="1"/>
</dbReference>
<dbReference type="InterPro" id="IPR000160">
    <property type="entry name" value="GGDEF_dom"/>
</dbReference>
<dbReference type="PROSITE" id="PS50887">
    <property type="entry name" value="GGDEF"/>
    <property type="match status" value="1"/>
</dbReference>
<dbReference type="InterPro" id="IPR050706">
    <property type="entry name" value="Cyclic-di-GMP_PDE-like"/>
</dbReference>
<dbReference type="InterPro" id="IPR000644">
    <property type="entry name" value="CBS_dom"/>
</dbReference>
<accession>A0A484NSW2</accession>
<dbReference type="Pfam" id="PF00563">
    <property type="entry name" value="EAL"/>
    <property type="match status" value="1"/>
</dbReference>
<dbReference type="SMART" id="SM00267">
    <property type="entry name" value="GGDEF"/>
    <property type="match status" value="1"/>
</dbReference>
<dbReference type="NCBIfam" id="TIGR00254">
    <property type="entry name" value="GGDEF"/>
    <property type="match status" value="1"/>
</dbReference>
<dbReference type="InterPro" id="IPR001633">
    <property type="entry name" value="EAL_dom"/>
</dbReference>
<dbReference type="Gene3D" id="3.20.20.450">
    <property type="entry name" value="EAL domain"/>
    <property type="match status" value="1"/>
</dbReference>
<dbReference type="InterPro" id="IPR046342">
    <property type="entry name" value="CBS_dom_sf"/>
</dbReference>
<dbReference type="SUPFAM" id="SSF55073">
    <property type="entry name" value="Nucleotide cyclase"/>
    <property type="match status" value="1"/>
</dbReference>
<dbReference type="SUPFAM" id="SSF141868">
    <property type="entry name" value="EAL domain-like"/>
    <property type="match status" value="1"/>
</dbReference>
<dbReference type="InterPro" id="IPR043128">
    <property type="entry name" value="Rev_trsase/Diguanyl_cyclase"/>
</dbReference>
<dbReference type="GO" id="GO:0071111">
    <property type="term" value="F:cyclic-guanylate-specific phosphodiesterase activity"/>
    <property type="evidence" value="ECO:0007669"/>
    <property type="project" value="InterPro"/>
</dbReference>
<reference evidence="4" key="1">
    <citation type="submission" date="2019-03" db="EMBL/GenBank/DDBJ databases">
        <authorList>
            <person name="Danneels B."/>
        </authorList>
    </citation>
    <scope>NUCLEOTIDE SEQUENCE</scope>
</reference>
<dbReference type="PROSITE" id="PS51371">
    <property type="entry name" value="CBS"/>
    <property type="match status" value="1"/>
</dbReference>
<dbReference type="AlphaFoldDB" id="A0A484NSW2"/>
<dbReference type="Gene3D" id="3.30.70.270">
    <property type="match status" value="1"/>
</dbReference>
<dbReference type="SMART" id="SM00052">
    <property type="entry name" value="EAL"/>
    <property type="match status" value="1"/>
</dbReference>
<dbReference type="EMBL" id="CAADHY010000006">
    <property type="protein sequence ID" value="VFR16435.1"/>
    <property type="molecule type" value="Genomic_DNA"/>
</dbReference>
<evidence type="ECO:0000313" key="4">
    <source>
        <dbReference type="EMBL" id="VFR16435.1"/>
    </source>
</evidence>
<feature type="domain" description="CBS" evidence="3">
    <location>
        <begin position="293"/>
        <end position="354"/>
    </location>
</feature>
<proteinExistence type="predicted"/>
<feature type="domain" description="GGDEF" evidence="2">
    <location>
        <begin position="452"/>
        <end position="602"/>
    </location>
</feature>
<dbReference type="CDD" id="cd01948">
    <property type="entry name" value="EAL"/>
    <property type="match status" value="1"/>
</dbReference>
<name>A0A484NSW2_9ZZZZ</name>
<dbReference type="InterPro" id="IPR035919">
    <property type="entry name" value="EAL_sf"/>
</dbReference>
<dbReference type="SUPFAM" id="SSF54631">
    <property type="entry name" value="CBS-domain pair"/>
    <property type="match status" value="1"/>
</dbReference>